<comment type="caution">
    <text evidence="2">The sequence shown here is derived from an EMBL/GenBank/DDBJ whole genome shotgun (WGS) entry which is preliminary data.</text>
</comment>
<keyword evidence="1" id="KW-0732">Signal</keyword>
<dbReference type="AlphaFoldDB" id="A0A937F599"/>
<proteinExistence type="predicted"/>
<dbReference type="Proteomes" id="UP000659388">
    <property type="component" value="Unassembled WGS sequence"/>
</dbReference>
<feature type="signal peptide" evidence="1">
    <location>
        <begin position="1"/>
        <end position="21"/>
    </location>
</feature>
<evidence type="ECO:0000313" key="3">
    <source>
        <dbReference type="Proteomes" id="UP000659388"/>
    </source>
</evidence>
<evidence type="ECO:0000313" key="2">
    <source>
        <dbReference type="EMBL" id="MBL3656015.1"/>
    </source>
</evidence>
<organism evidence="2 3">
    <name type="scientific">Fulvivirga sediminis</name>
    <dbReference type="NCBI Taxonomy" id="2803949"/>
    <lineage>
        <taxon>Bacteria</taxon>
        <taxon>Pseudomonadati</taxon>
        <taxon>Bacteroidota</taxon>
        <taxon>Cytophagia</taxon>
        <taxon>Cytophagales</taxon>
        <taxon>Fulvivirgaceae</taxon>
        <taxon>Fulvivirga</taxon>
    </lineage>
</organism>
<gene>
    <name evidence="2" type="ORF">JL102_07735</name>
</gene>
<keyword evidence="3" id="KW-1185">Reference proteome</keyword>
<dbReference type="RefSeq" id="WP_202243716.1">
    <property type="nucleotide sequence ID" value="NZ_JAESIY010000003.1"/>
</dbReference>
<evidence type="ECO:0000256" key="1">
    <source>
        <dbReference type="SAM" id="SignalP"/>
    </source>
</evidence>
<name>A0A937F599_9BACT</name>
<protein>
    <submittedName>
        <fullName evidence="2">Transporter</fullName>
    </submittedName>
</protein>
<feature type="chain" id="PRO_5038107707" evidence="1">
    <location>
        <begin position="22"/>
        <end position="307"/>
    </location>
</feature>
<sequence length="307" mass="34992">MKRYIILILFIAWLLPKDTHACDVCGCSLGSNYMGILPQFNKNFVGLRWSQARFYAHMDHHSDYLGEEYSHDTYSKVELFGRFYLSDRWQVFAFVPYGYNDMNGTEQVVSNNGLGDISVMANYMLVNTGDDDGKTFKHTWMVGGGVKLPTGDSDMKDRGELVNPNFQLGTGSTDFMVNSIYTIRYQKIGLNAETGYKINTRNSDDYLFGNQFHASAQFFYWQNIGDFSFLPNVGTYFESAESHEEGKIKNENTGGNALLLSTGLETYYKKFTVGFNYKHPLSQDFNSDDIASIESKSRMMVSLTYNF</sequence>
<dbReference type="EMBL" id="JAESIY010000003">
    <property type="protein sequence ID" value="MBL3656015.1"/>
    <property type="molecule type" value="Genomic_DNA"/>
</dbReference>
<accession>A0A937F599</accession>
<reference evidence="2" key="1">
    <citation type="submission" date="2021-01" db="EMBL/GenBank/DDBJ databases">
        <title>Fulvivirga kasyanovii gen. nov., sp nov., a novel member of the phylum Bacteroidetes isolated from seawater in a mussel farm.</title>
        <authorList>
            <person name="Zhao L.-H."/>
            <person name="Wang Z.-J."/>
        </authorList>
    </citation>
    <scope>NUCLEOTIDE SEQUENCE</scope>
    <source>
        <strain evidence="2">2943</strain>
    </source>
</reference>